<accession>A0ABQ1J132</accession>
<dbReference type="InterPro" id="IPR050625">
    <property type="entry name" value="ParA/MinD_ATPase"/>
</dbReference>
<evidence type="ECO:0000313" key="5">
    <source>
        <dbReference type="Proteomes" id="UP000603352"/>
    </source>
</evidence>
<gene>
    <name evidence="4" type="ORF">GCM10011505_39600</name>
</gene>
<organism evidence="4 5">
    <name type="scientific">Tistrella bauzanensis</name>
    <dbReference type="NCBI Taxonomy" id="657419"/>
    <lineage>
        <taxon>Bacteria</taxon>
        <taxon>Pseudomonadati</taxon>
        <taxon>Pseudomonadota</taxon>
        <taxon>Alphaproteobacteria</taxon>
        <taxon>Geminicoccales</taxon>
        <taxon>Geminicoccaceae</taxon>
        <taxon>Tistrella</taxon>
    </lineage>
</organism>
<keyword evidence="2" id="KW-0067">ATP-binding</keyword>
<feature type="domain" description="CobQ/CobB/MinD/ParA nucleotide binding" evidence="3">
    <location>
        <begin position="129"/>
        <end position="262"/>
    </location>
</feature>
<reference evidence="5" key="1">
    <citation type="journal article" date="2019" name="Int. J. Syst. Evol. Microbiol.">
        <title>The Global Catalogue of Microorganisms (GCM) 10K type strain sequencing project: providing services to taxonomists for standard genome sequencing and annotation.</title>
        <authorList>
            <consortium name="The Broad Institute Genomics Platform"/>
            <consortium name="The Broad Institute Genome Sequencing Center for Infectious Disease"/>
            <person name="Wu L."/>
            <person name="Ma J."/>
        </authorList>
    </citation>
    <scope>NUCLEOTIDE SEQUENCE [LARGE SCALE GENOMIC DNA]</scope>
    <source>
        <strain evidence="5">CGMCC 1.10188</strain>
    </source>
</reference>
<keyword evidence="1" id="KW-0547">Nucleotide-binding</keyword>
<sequence length="429" mass="47468">MMVFDGIEDIVSDWLYFNRSAFSSIFPILINRDLNGRVRLIVEERLEHDDAAQALLSGLSSDLRNLLNPHIPVSGPFILYEPDLDAIAASGLTRVLPGLPGCRIVDRLATGTRWGTVEPASCGTAQRVVFFSIKGGVGRSTALAAAARHLAEAGRRVLVIDLDLESPGLSSALLPDDRRPTYGITDWMVEDLVDNGDLLLTDMVARSNLSDQGDIRVVPAHGSEPGDYVLKLGRVWMPKSLANREMESWPQRLRRLLDTLETRLNPDIVLIDSRSGIDETASAVVTDLGARLVCLFAIHGTQTWTGYKILFQHWQRSGVAPQIRERLQIVAGMVPETGRADYLDALRQEAWNLFTAGLYDEALPGEEPDFSFDLDDQQAPHAPWAIDWHRGFAALERLHGGELIVDDDRLRAVFGELLHGLDAQITPED</sequence>
<comment type="caution">
    <text evidence="4">The sequence shown here is derived from an EMBL/GenBank/DDBJ whole genome shotgun (WGS) entry which is preliminary data.</text>
</comment>
<evidence type="ECO:0000256" key="2">
    <source>
        <dbReference type="ARBA" id="ARBA00022840"/>
    </source>
</evidence>
<name>A0ABQ1J132_9PROT</name>
<dbReference type="RefSeq" id="WP_188581113.1">
    <property type="nucleotide sequence ID" value="NZ_BMDZ01000059.1"/>
</dbReference>
<dbReference type="Gene3D" id="3.40.50.300">
    <property type="entry name" value="P-loop containing nucleotide triphosphate hydrolases"/>
    <property type="match status" value="1"/>
</dbReference>
<proteinExistence type="predicted"/>
<protein>
    <recommendedName>
        <fullName evidence="3">CobQ/CobB/MinD/ParA nucleotide binding domain-containing protein</fullName>
    </recommendedName>
</protein>
<evidence type="ECO:0000256" key="1">
    <source>
        <dbReference type="ARBA" id="ARBA00022741"/>
    </source>
</evidence>
<dbReference type="EMBL" id="BMDZ01000059">
    <property type="protein sequence ID" value="GGB54699.1"/>
    <property type="molecule type" value="Genomic_DNA"/>
</dbReference>
<keyword evidence="5" id="KW-1185">Reference proteome</keyword>
<dbReference type="InterPro" id="IPR002586">
    <property type="entry name" value="CobQ/CobB/MinD/ParA_Nub-bd_dom"/>
</dbReference>
<dbReference type="SUPFAM" id="SSF52540">
    <property type="entry name" value="P-loop containing nucleoside triphosphate hydrolases"/>
    <property type="match status" value="1"/>
</dbReference>
<evidence type="ECO:0000313" key="4">
    <source>
        <dbReference type="EMBL" id="GGB54699.1"/>
    </source>
</evidence>
<evidence type="ECO:0000259" key="3">
    <source>
        <dbReference type="Pfam" id="PF01656"/>
    </source>
</evidence>
<dbReference type="Proteomes" id="UP000603352">
    <property type="component" value="Unassembled WGS sequence"/>
</dbReference>
<dbReference type="Pfam" id="PF01656">
    <property type="entry name" value="CbiA"/>
    <property type="match status" value="1"/>
</dbReference>
<dbReference type="PANTHER" id="PTHR43384:SF6">
    <property type="entry name" value="SEPTUM SITE-DETERMINING PROTEIN MIND HOMOLOG, CHLOROPLASTIC"/>
    <property type="match status" value="1"/>
</dbReference>
<dbReference type="PANTHER" id="PTHR43384">
    <property type="entry name" value="SEPTUM SITE-DETERMINING PROTEIN MIND HOMOLOG, CHLOROPLASTIC-RELATED"/>
    <property type="match status" value="1"/>
</dbReference>
<dbReference type="NCBIfam" id="NF047398">
    <property type="entry name" value="AAA_KGGVGR"/>
    <property type="match status" value="1"/>
</dbReference>
<dbReference type="InterPro" id="IPR027417">
    <property type="entry name" value="P-loop_NTPase"/>
</dbReference>